<dbReference type="STRING" id="1415166.NONO_c36270"/>
<proteinExistence type="predicted"/>
<reference evidence="2 3" key="1">
    <citation type="journal article" date="2014" name="Appl. Environ. Microbiol.">
        <title>Insights into the Microbial Degradation of Rubber and Gutta-Percha by Analysis of the Complete Genome of Nocardia nova SH22a.</title>
        <authorList>
            <person name="Luo Q."/>
            <person name="Hiessl S."/>
            <person name="Poehlein A."/>
            <person name="Daniel R."/>
            <person name="Steinbuchel A."/>
        </authorList>
    </citation>
    <scope>NUCLEOTIDE SEQUENCE [LARGE SCALE GENOMIC DNA]</scope>
    <source>
        <strain evidence="2">SH22a</strain>
    </source>
</reference>
<dbReference type="AlphaFoldDB" id="W5TGZ5"/>
<dbReference type="HOGENOM" id="CLU_096188_2_0_11"/>
<dbReference type="SUPFAM" id="SSF51182">
    <property type="entry name" value="RmlC-like cupins"/>
    <property type="match status" value="1"/>
</dbReference>
<evidence type="ECO:0000259" key="1">
    <source>
        <dbReference type="Pfam" id="PF07883"/>
    </source>
</evidence>
<dbReference type="Proteomes" id="UP000019150">
    <property type="component" value="Chromosome"/>
</dbReference>
<gene>
    <name evidence="2" type="ORF">NONO_c36270</name>
</gene>
<dbReference type="eggNOG" id="COG1917">
    <property type="taxonomic scope" value="Bacteria"/>
</dbReference>
<dbReference type="InterPro" id="IPR014710">
    <property type="entry name" value="RmlC-like_jellyroll"/>
</dbReference>
<evidence type="ECO:0000313" key="3">
    <source>
        <dbReference type="Proteomes" id="UP000019150"/>
    </source>
</evidence>
<dbReference type="EMBL" id="CP006850">
    <property type="protein sequence ID" value="AHH18414.1"/>
    <property type="molecule type" value="Genomic_DNA"/>
</dbReference>
<evidence type="ECO:0000313" key="2">
    <source>
        <dbReference type="EMBL" id="AHH18414.1"/>
    </source>
</evidence>
<keyword evidence="3" id="KW-1185">Reference proteome</keyword>
<protein>
    <submittedName>
        <fullName evidence="2">Cupin domain-containing protein</fullName>
    </submittedName>
</protein>
<dbReference type="CDD" id="cd02231">
    <property type="entry name" value="cupin_BLL6423-like"/>
    <property type="match status" value="1"/>
</dbReference>
<dbReference type="InterPro" id="IPR047142">
    <property type="entry name" value="OryJ/VirC-like"/>
</dbReference>
<organism evidence="2 3">
    <name type="scientific">Nocardia nova SH22a</name>
    <dbReference type="NCBI Taxonomy" id="1415166"/>
    <lineage>
        <taxon>Bacteria</taxon>
        <taxon>Bacillati</taxon>
        <taxon>Actinomycetota</taxon>
        <taxon>Actinomycetes</taxon>
        <taxon>Mycobacteriales</taxon>
        <taxon>Nocardiaceae</taxon>
        <taxon>Nocardia</taxon>
    </lineage>
</organism>
<dbReference type="PATRIC" id="fig|1415166.3.peg.3723"/>
<sequence length="174" mass="18692">MVTGHDASGKAVVTSDEEVEPVTAALLPGGEFHRLWGGDSTPTFPDDGSPTPQKSYYPPVGGYRFAMFRVTPGARTLPPDLDLEAARAELDEKLPGLSGRMDPDVPGRHASDTVDFGIVLAGEVILHLDDGAETVLRTGDTFVQNGTFHRWSNNGTEPAVVCLFMAGARREENR</sequence>
<dbReference type="Gene3D" id="2.60.120.10">
    <property type="entry name" value="Jelly Rolls"/>
    <property type="match status" value="1"/>
</dbReference>
<dbReference type="InterPro" id="IPR013096">
    <property type="entry name" value="Cupin_2"/>
</dbReference>
<feature type="domain" description="Cupin type-2" evidence="1">
    <location>
        <begin position="108"/>
        <end position="161"/>
    </location>
</feature>
<dbReference type="PANTHER" id="PTHR36156">
    <property type="entry name" value="SLR2101 PROTEIN"/>
    <property type="match status" value="1"/>
</dbReference>
<dbReference type="Pfam" id="PF07883">
    <property type="entry name" value="Cupin_2"/>
    <property type="match status" value="1"/>
</dbReference>
<dbReference type="PANTHER" id="PTHR36156:SF2">
    <property type="entry name" value="CUPIN TYPE-2 DOMAIN-CONTAINING PROTEIN"/>
    <property type="match status" value="1"/>
</dbReference>
<accession>W5TGZ5</accession>
<dbReference type="InterPro" id="IPR011051">
    <property type="entry name" value="RmlC_Cupin_sf"/>
</dbReference>
<dbReference type="KEGG" id="nno:NONO_c36270"/>
<name>W5TGZ5_9NOCA</name>